<dbReference type="RefSeq" id="WP_261973282.1">
    <property type="nucleotide sequence ID" value="NZ_CP103460.1"/>
</dbReference>
<evidence type="ECO:0000313" key="2">
    <source>
        <dbReference type="Proteomes" id="UP001228636"/>
    </source>
</evidence>
<proteinExistence type="predicted"/>
<gene>
    <name evidence="1" type="ORF">QWY81_11960</name>
</gene>
<reference evidence="1 2" key="1">
    <citation type="journal article" date="2014" name="Int. J. Syst. Evol. Microbiol.">
        <title>Complete genome sequence of Corynebacterium casei LMG S-19264T (=DSM 44701T), isolated from a smear-ripened cheese.</title>
        <authorList>
            <consortium name="US DOE Joint Genome Institute (JGI-PGF)"/>
            <person name="Walter F."/>
            <person name="Albersmeier A."/>
            <person name="Kalinowski J."/>
            <person name="Ruckert C."/>
        </authorList>
    </citation>
    <scope>NUCLEOTIDE SEQUENCE [LARGE SCALE GENOMIC DNA]</scope>
    <source>
        <strain evidence="1 2">CECT 8670</strain>
    </source>
</reference>
<dbReference type="Proteomes" id="UP001228636">
    <property type="component" value="Unassembled WGS sequence"/>
</dbReference>
<dbReference type="EMBL" id="JAUFQH010000010">
    <property type="protein sequence ID" value="MDN3620170.1"/>
    <property type="molecule type" value="Genomic_DNA"/>
</dbReference>
<evidence type="ECO:0000313" key="1">
    <source>
        <dbReference type="EMBL" id="MDN3620170.1"/>
    </source>
</evidence>
<organism evidence="1 2">
    <name type="scientific">Polaribacter sejongensis</name>
    <dbReference type="NCBI Taxonomy" id="985043"/>
    <lineage>
        <taxon>Bacteria</taxon>
        <taxon>Pseudomonadati</taxon>
        <taxon>Bacteroidota</taxon>
        <taxon>Flavobacteriia</taxon>
        <taxon>Flavobacteriales</taxon>
        <taxon>Flavobacteriaceae</taxon>
    </lineage>
</organism>
<dbReference type="AlphaFoldDB" id="A0AAJ1QXY6"/>
<sequence length="180" mass="21771">MKKKFLLIIGILVLILFFTPKGIYEKYYYDFLEWKNLRDKIVWKENIKLNKKDFKSTESGENLVLYAKVGLSIRYFTNPIMFKSKTVFIPKESFLKTANDSISLRISEAKFNLLEIYRRKMETYVKNLKKENIDTLKKVDFNNLNLKYYELFETEWEKYLDSQNEPKSLENLERKIKLEL</sequence>
<accession>A0AAJ1QXY6</accession>
<name>A0AAJ1QXY6_9FLAO</name>
<protein>
    <submittedName>
        <fullName evidence="1">Uncharacterized protein</fullName>
    </submittedName>
</protein>
<comment type="caution">
    <text evidence="1">The sequence shown here is derived from an EMBL/GenBank/DDBJ whole genome shotgun (WGS) entry which is preliminary data.</text>
</comment>